<dbReference type="EMBL" id="CAACVJ010000187">
    <property type="protein sequence ID" value="VEP14473.1"/>
    <property type="molecule type" value="Genomic_DNA"/>
</dbReference>
<gene>
    <name evidence="1" type="ORF">H1P_2670010</name>
</gene>
<evidence type="ECO:0000313" key="1">
    <source>
        <dbReference type="EMBL" id="VEP14473.1"/>
    </source>
</evidence>
<protein>
    <submittedName>
        <fullName evidence="1">Uncharacterized protein</fullName>
    </submittedName>
</protein>
<proteinExistence type="predicted"/>
<evidence type="ECO:0000313" key="2">
    <source>
        <dbReference type="Proteomes" id="UP000320055"/>
    </source>
</evidence>
<sequence length="68" mass="7841">MINALWHLRLGHLLLSESATPVACDQRLMASKVRTQGEWYGRSDRRLVINALWHLRLGHSRACPIYTT</sequence>
<dbReference type="Proteomes" id="UP000320055">
    <property type="component" value="Unassembled WGS sequence"/>
</dbReference>
<accession>A0A563VST0</accession>
<keyword evidence="2" id="KW-1185">Reference proteome</keyword>
<name>A0A563VST0_9CYAN</name>
<reference evidence="1 2" key="1">
    <citation type="submission" date="2019-01" db="EMBL/GenBank/DDBJ databases">
        <authorList>
            <person name="Brito A."/>
        </authorList>
    </citation>
    <scope>NUCLEOTIDE SEQUENCE [LARGE SCALE GENOMIC DNA]</scope>
    <source>
        <strain evidence="1">1</strain>
    </source>
</reference>
<organism evidence="1 2">
    <name type="scientific">Hyella patelloides LEGE 07179</name>
    <dbReference type="NCBI Taxonomy" id="945734"/>
    <lineage>
        <taxon>Bacteria</taxon>
        <taxon>Bacillati</taxon>
        <taxon>Cyanobacteriota</taxon>
        <taxon>Cyanophyceae</taxon>
        <taxon>Pleurocapsales</taxon>
        <taxon>Hyellaceae</taxon>
        <taxon>Hyella</taxon>
    </lineage>
</organism>
<dbReference type="AlphaFoldDB" id="A0A563VST0"/>